<dbReference type="EMBL" id="JAQIZT010000001">
    <property type="protein sequence ID" value="KAJ7010930.1"/>
    <property type="molecule type" value="Genomic_DNA"/>
</dbReference>
<evidence type="ECO:0000313" key="2">
    <source>
        <dbReference type="Proteomes" id="UP001164929"/>
    </source>
</evidence>
<protein>
    <submittedName>
        <fullName evidence="1">Uncharacterized protein</fullName>
    </submittedName>
</protein>
<accession>A0AAD6RM71</accession>
<gene>
    <name evidence="1" type="ORF">NC653_001394</name>
</gene>
<proteinExistence type="predicted"/>
<sequence length="71" mass="7916">MVPSFCFVFSSGELRCNQSFLLQICHLANKVCGCPYKRFCTDMAILACLTGEIDPNGQESGKRHDRSAEKL</sequence>
<evidence type="ECO:0000313" key="1">
    <source>
        <dbReference type="EMBL" id="KAJ7010930.1"/>
    </source>
</evidence>
<organism evidence="1 2">
    <name type="scientific">Populus alba x Populus x berolinensis</name>
    <dbReference type="NCBI Taxonomy" id="444605"/>
    <lineage>
        <taxon>Eukaryota</taxon>
        <taxon>Viridiplantae</taxon>
        <taxon>Streptophyta</taxon>
        <taxon>Embryophyta</taxon>
        <taxon>Tracheophyta</taxon>
        <taxon>Spermatophyta</taxon>
        <taxon>Magnoliopsida</taxon>
        <taxon>eudicotyledons</taxon>
        <taxon>Gunneridae</taxon>
        <taxon>Pentapetalae</taxon>
        <taxon>rosids</taxon>
        <taxon>fabids</taxon>
        <taxon>Malpighiales</taxon>
        <taxon>Salicaceae</taxon>
        <taxon>Saliceae</taxon>
        <taxon>Populus</taxon>
    </lineage>
</organism>
<comment type="caution">
    <text evidence="1">The sequence shown here is derived from an EMBL/GenBank/DDBJ whole genome shotgun (WGS) entry which is preliminary data.</text>
</comment>
<keyword evidence="2" id="KW-1185">Reference proteome</keyword>
<reference evidence="1 2" key="1">
    <citation type="journal article" date="2023" name="Mol. Ecol. Resour.">
        <title>Chromosome-level genome assembly of a triploid poplar Populus alba 'Berolinensis'.</title>
        <authorList>
            <person name="Chen S."/>
            <person name="Yu Y."/>
            <person name="Wang X."/>
            <person name="Wang S."/>
            <person name="Zhang T."/>
            <person name="Zhou Y."/>
            <person name="He R."/>
            <person name="Meng N."/>
            <person name="Wang Y."/>
            <person name="Liu W."/>
            <person name="Liu Z."/>
            <person name="Liu J."/>
            <person name="Guo Q."/>
            <person name="Huang H."/>
            <person name="Sederoff R.R."/>
            <person name="Wang G."/>
            <person name="Qu G."/>
            <person name="Chen S."/>
        </authorList>
    </citation>
    <scope>NUCLEOTIDE SEQUENCE [LARGE SCALE GENOMIC DNA]</scope>
    <source>
        <strain evidence="1">SC-2020</strain>
    </source>
</reference>
<dbReference type="AlphaFoldDB" id="A0AAD6RM71"/>
<name>A0AAD6RM71_9ROSI</name>
<dbReference type="Proteomes" id="UP001164929">
    <property type="component" value="Chromosome 1"/>
</dbReference>